<accession>A0A2T0N7T7</accession>
<dbReference type="AlphaFoldDB" id="A0A2T0N7T7"/>
<keyword evidence="3" id="KW-1185">Reference proteome</keyword>
<name>A0A2T0N7T7_9ACTN</name>
<dbReference type="OrthoDB" id="128449at2"/>
<feature type="domain" description="Thioredoxin" evidence="1">
    <location>
        <begin position="43"/>
        <end position="170"/>
    </location>
</feature>
<gene>
    <name evidence="2" type="ORF">B0I32_103570</name>
</gene>
<dbReference type="Proteomes" id="UP000238312">
    <property type="component" value="Unassembled WGS sequence"/>
</dbReference>
<comment type="caution">
    <text evidence="2">The sequence shown here is derived from an EMBL/GenBank/DDBJ whole genome shotgun (WGS) entry which is preliminary data.</text>
</comment>
<dbReference type="SUPFAM" id="SSF52833">
    <property type="entry name" value="Thioredoxin-like"/>
    <property type="match status" value="1"/>
</dbReference>
<dbReference type="Gene3D" id="3.40.30.10">
    <property type="entry name" value="Glutaredoxin"/>
    <property type="match status" value="1"/>
</dbReference>
<sequence>MQYLVAAVVLVALLCGLNLLLTVGVIRRLRRQGAAPAMTTESLPPGTRIPAFAATTTSGEPISDELLGAPALIGFFSHGCRPCEDLLPLFAERARITSDAVLAVVVAAPGEDTAAEIGLLAEVARVVTELPQGPLQTAFKVDAFPTVLTIGAGDTVVTSGHTLPAGAGAS</sequence>
<proteinExistence type="predicted"/>
<evidence type="ECO:0000313" key="3">
    <source>
        <dbReference type="Proteomes" id="UP000238312"/>
    </source>
</evidence>
<organism evidence="2 3">
    <name type="scientific">Nonomuraea fuscirosea</name>
    <dbReference type="NCBI Taxonomy" id="1291556"/>
    <lineage>
        <taxon>Bacteria</taxon>
        <taxon>Bacillati</taxon>
        <taxon>Actinomycetota</taxon>
        <taxon>Actinomycetes</taxon>
        <taxon>Streptosporangiales</taxon>
        <taxon>Streptosporangiaceae</taxon>
        <taxon>Nonomuraea</taxon>
    </lineage>
</organism>
<evidence type="ECO:0000259" key="1">
    <source>
        <dbReference type="PROSITE" id="PS51352"/>
    </source>
</evidence>
<dbReference type="InterPro" id="IPR036249">
    <property type="entry name" value="Thioredoxin-like_sf"/>
</dbReference>
<protein>
    <recommendedName>
        <fullName evidence="1">Thioredoxin domain-containing protein</fullName>
    </recommendedName>
</protein>
<reference evidence="2 3" key="1">
    <citation type="submission" date="2018-03" db="EMBL/GenBank/DDBJ databases">
        <title>Genomic Encyclopedia of Type Strains, Phase III (KMG-III): the genomes of soil and plant-associated and newly described type strains.</title>
        <authorList>
            <person name="Whitman W."/>
        </authorList>
    </citation>
    <scope>NUCLEOTIDE SEQUENCE [LARGE SCALE GENOMIC DNA]</scope>
    <source>
        <strain evidence="2 3">CGMCC 4.7104</strain>
    </source>
</reference>
<dbReference type="PROSITE" id="PS51352">
    <property type="entry name" value="THIOREDOXIN_2"/>
    <property type="match status" value="1"/>
</dbReference>
<evidence type="ECO:0000313" key="2">
    <source>
        <dbReference type="EMBL" id="PRX68608.1"/>
    </source>
</evidence>
<dbReference type="EMBL" id="PVNG01000003">
    <property type="protein sequence ID" value="PRX68608.1"/>
    <property type="molecule type" value="Genomic_DNA"/>
</dbReference>
<dbReference type="RefSeq" id="WP_146178104.1">
    <property type="nucleotide sequence ID" value="NZ_JBFAIB010000003.1"/>
</dbReference>
<dbReference type="InterPro" id="IPR013766">
    <property type="entry name" value="Thioredoxin_domain"/>
</dbReference>